<feature type="region of interest" description="Disordered" evidence="1">
    <location>
        <begin position="202"/>
        <end position="350"/>
    </location>
</feature>
<evidence type="ECO:0000313" key="2">
    <source>
        <dbReference type="EMBL" id="CAD7234507.1"/>
    </source>
</evidence>
<reference evidence="2" key="1">
    <citation type="submission" date="2020-11" db="EMBL/GenBank/DDBJ databases">
        <authorList>
            <person name="Tran Van P."/>
        </authorList>
    </citation>
    <scope>NUCLEOTIDE SEQUENCE</scope>
</reference>
<proteinExistence type="predicted"/>
<name>A0A7R8ZWN7_9CRUS</name>
<feature type="compositionally biased region" description="Polar residues" evidence="1">
    <location>
        <begin position="202"/>
        <end position="220"/>
    </location>
</feature>
<feature type="compositionally biased region" description="Basic and acidic residues" evidence="1">
    <location>
        <begin position="339"/>
        <end position="350"/>
    </location>
</feature>
<dbReference type="EMBL" id="OB668934">
    <property type="protein sequence ID" value="CAD7234507.1"/>
    <property type="molecule type" value="Genomic_DNA"/>
</dbReference>
<protein>
    <submittedName>
        <fullName evidence="2">Uncharacterized protein</fullName>
    </submittedName>
</protein>
<feature type="compositionally biased region" description="Acidic residues" evidence="1">
    <location>
        <begin position="262"/>
        <end position="278"/>
    </location>
</feature>
<dbReference type="AlphaFoldDB" id="A0A7R8ZWN7"/>
<accession>A0A7R8ZWN7</accession>
<feature type="compositionally biased region" description="Basic residues" evidence="1">
    <location>
        <begin position="283"/>
        <end position="316"/>
    </location>
</feature>
<feature type="compositionally biased region" description="Basic and acidic residues" evidence="1">
    <location>
        <begin position="221"/>
        <end position="233"/>
    </location>
</feature>
<organism evidence="2">
    <name type="scientific">Cyprideis torosa</name>
    <dbReference type="NCBI Taxonomy" id="163714"/>
    <lineage>
        <taxon>Eukaryota</taxon>
        <taxon>Metazoa</taxon>
        <taxon>Ecdysozoa</taxon>
        <taxon>Arthropoda</taxon>
        <taxon>Crustacea</taxon>
        <taxon>Oligostraca</taxon>
        <taxon>Ostracoda</taxon>
        <taxon>Podocopa</taxon>
        <taxon>Podocopida</taxon>
        <taxon>Cytherocopina</taxon>
        <taxon>Cytheroidea</taxon>
        <taxon>Cytherideidae</taxon>
        <taxon>Cyprideis</taxon>
    </lineage>
</organism>
<gene>
    <name evidence="2" type="ORF">CTOB1V02_LOCUS12323</name>
</gene>
<evidence type="ECO:0000256" key="1">
    <source>
        <dbReference type="SAM" id="MobiDB-lite"/>
    </source>
</evidence>
<sequence length="350" mass="38525">MRGQSLDPLGVHMGSMWIPAGASPPDVLLSAHLHPYQLRNVNHTLTQEEEGMYELQLEALRDCRGTRACSLLNGLPIFEEADGPAVANDIALPANQSSAASSFVKIPTAETVIGGDPTLAPPTTSIPPLNGSVEERIMLPELEEELAVVVTAKQPSVIQSEDQVEVVTTKQPLVIQSEDQVEAANATEQNAALNFGMSNSVEESAFDNSTESRSSGNTSRQVEDETESSRSSEDQTTAKSVIDGDVSNGTRVNAATVAVPVVEDDEVEDGLEAEEDSAENWHPARHGTKYNKWKHHHRLNERYRRRRERKRARQRQKQKEREFLRKLSQIEPGETLDEDGLRSKASSSEK</sequence>